<comment type="caution">
    <text evidence="2">The sequence shown here is derived from an EMBL/GenBank/DDBJ whole genome shotgun (WGS) entry which is preliminary data.</text>
</comment>
<feature type="region of interest" description="Disordered" evidence="1">
    <location>
        <begin position="1"/>
        <end position="31"/>
    </location>
</feature>
<dbReference type="AlphaFoldDB" id="A0AAE0A2B6"/>
<dbReference type="EMBL" id="JANJYJ010000007">
    <property type="protein sequence ID" value="KAK3198751.1"/>
    <property type="molecule type" value="Genomic_DNA"/>
</dbReference>
<feature type="compositionally biased region" description="Basic and acidic residues" evidence="1">
    <location>
        <begin position="1"/>
        <end position="23"/>
    </location>
</feature>
<evidence type="ECO:0000256" key="1">
    <source>
        <dbReference type="SAM" id="MobiDB-lite"/>
    </source>
</evidence>
<evidence type="ECO:0000313" key="2">
    <source>
        <dbReference type="EMBL" id="KAK3198751.1"/>
    </source>
</evidence>
<gene>
    <name evidence="2" type="ORF">Dsin_022166</name>
</gene>
<proteinExistence type="predicted"/>
<evidence type="ECO:0000313" key="3">
    <source>
        <dbReference type="Proteomes" id="UP001281410"/>
    </source>
</evidence>
<protein>
    <submittedName>
        <fullName evidence="2">Uncharacterized protein</fullName>
    </submittedName>
</protein>
<reference evidence="2" key="1">
    <citation type="journal article" date="2023" name="Plant J.">
        <title>Genome sequences and population genomics provide insights into the demographic history, inbreeding, and mutation load of two 'living fossil' tree species of Dipteronia.</title>
        <authorList>
            <person name="Feng Y."/>
            <person name="Comes H.P."/>
            <person name="Chen J."/>
            <person name="Zhu S."/>
            <person name="Lu R."/>
            <person name="Zhang X."/>
            <person name="Li P."/>
            <person name="Qiu J."/>
            <person name="Olsen K.M."/>
            <person name="Qiu Y."/>
        </authorList>
    </citation>
    <scope>NUCLEOTIDE SEQUENCE</scope>
    <source>
        <strain evidence="2">NBL</strain>
    </source>
</reference>
<dbReference type="Proteomes" id="UP001281410">
    <property type="component" value="Unassembled WGS sequence"/>
</dbReference>
<keyword evidence="3" id="KW-1185">Reference proteome</keyword>
<sequence>MMDRIRLSRLLDHKEDTRKEREGSLSMDHGYSSKDLEGILVKKVEESPELDPTEDGVLEIVEASDSED</sequence>
<name>A0AAE0A2B6_9ROSI</name>
<organism evidence="2 3">
    <name type="scientific">Dipteronia sinensis</name>
    <dbReference type="NCBI Taxonomy" id="43782"/>
    <lineage>
        <taxon>Eukaryota</taxon>
        <taxon>Viridiplantae</taxon>
        <taxon>Streptophyta</taxon>
        <taxon>Embryophyta</taxon>
        <taxon>Tracheophyta</taxon>
        <taxon>Spermatophyta</taxon>
        <taxon>Magnoliopsida</taxon>
        <taxon>eudicotyledons</taxon>
        <taxon>Gunneridae</taxon>
        <taxon>Pentapetalae</taxon>
        <taxon>rosids</taxon>
        <taxon>malvids</taxon>
        <taxon>Sapindales</taxon>
        <taxon>Sapindaceae</taxon>
        <taxon>Hippocastanoideae</taxon>
        <taxon>Acereae</taxon>
        <taxon>Dipteronia</taxon>
    </lineage>
</organism>
<feature type="region of interest" description="Disordered" evidence="1">
    <location>
        <begin position="47"/>
        <end position="68"/>
    </location>
</feature>
<accession>A0AAE0A2B6</accession>